<dbReference type="AlphaFoldDB" id="G2XYU1"/>
<accession>G2XYU1</accession>
<dbReference type="EMBL" id="FQ790278">
    <property type="protein sequence ID" value="CCD45628.1"/>
    <property type="molecule type" value="Genomic_DNA"/>
</dbReference>
<protein>
    <submittedName>
        <fullName evidence="1">Uncharacterized protein</fullName>
    </submittedName>
</protein>
<organism evidence="1 2">
    <name type="scientific">Botryotinia fuckeliana (strain T4)</name>
    <name type="common">Noble rot fungus</name>
    <name type="synonym">Botrytis cinerea</name>
    <dbReference type="NCBI Taxonomy" id="999810"/>
    <lineage>
        <taxon>Eukaryota</taxon>
        <taxon>Fungi</taxon>
        <taxon>Dikarya</taxon>
        <taxon>Ascomycota</taxon>
        <taxon>Pezizomycotina</taxon>
        <taxon>Leotiomycetes</taxon>
        <taxon>Helotiales</taxon>
        <taxon>Sclerotiniaceae</taxon>
        <taxon>Botrytis</taxon>
    </lineage>
</organism>
<evidence type="ECO:0000313" key="1">
    <source>
        <dbReference type="EMBL" id="CCD45628.1"/>
    </source>
</evidence>
<evidence type="ECO:0000313" key="2">
    <source>
        <dbReference type="Proteomes" id="UP000008177"/>
    </source>
</evidence>
<reference evidence="2" key="1">
    <citation type="journal article" date="2011" name="PLoS Genet.">
        <title>Genomic analysis of the necrotrophic fungal pathogens Sclerotinia sclerotiorum and Botrytis cinerea.</title>
        <authorList>
            <person name="Amselem J."/>
            <person name="Cuomo C.A."/>
            <person name="van Kan J.A."/>
            <person name="Viaud M."/>
            <person name="Benito E.P."/>
            <person name="Couloux A."/>
            <person name="Coutinho P.M."/>
            <person name="de Vries R.P."/>
            <person name="Dyer P.S."/>
            <person name="Fillinger S."/>
            <person name="Fournier E."/>
            <person name="Gout L."/>
            <person name="Hahn M."/>
            <person name="Kohn L."/>
            <person name="Lapalu N."/>
            <person name="Plummer K.M."/>
            <person name="Pradier J.M."/>
            <person name="Quevillon E."/>
            <person name="Sharon A."/>
            <person name="Simon A."/>
            <person name="ten Have A."/>
            <person name="Tudzynski B."/>
            <person name="Tudzynski P."/>
            <person name="Wincker P."/>
            <person name="Andrew M."/>
            <person name="Anthouard V."/>
            <person name="Beever R.E."/>
            <person name="Beffa R."/>
            <person name="Benoit I."/>
            <person name="Bouzid O."/>
            <person name="Brault B."/>
            <person name="Chen Z."/>
            <person name="Choquer M."/>
            <person name="Collemare J."/>
            <person name="Cotton P."/>
            <person name="Danchin E.G."/>
            <person name="Da Silva C."/>
            <person name="Gautier A."/>
            <person name="Giraud C."/>
            <person name="Giraud T."/>
            <person name="Gonzalez C."/>
            <person name="Grossetete S."/>
            <person name="Guldener U."/>
            <person name="Henrissat B."/>
            <person name="Howlett B.J."/>
            <person name="Kodira C."/>
            <person name="Kretschmer M."/>
            <person name="Lappartient A."/>
            <person name="Leroch M."/>
            <person name="Levis C."/>
            <person name="Mauceli E."/>
            <person name="Neuveglise C."/>
            <person name="Oeser B."/>
            <person name="Pearson M."/>
            <person name="Poulain J."/>
            <person name="Poussereau N."/>
            <person name="Quesneville H."/>
            <person name="Rascle C."/>
            <person name="Schumacher J."/>
            <person name="Segurens B."/>
            <person name="Sexton A."/>
            <person name="Silva E."/>
            <person name="Sirven C."/>
            <person name="Soanes D.M."/>
            <person name="Talbot N.J."/>
            <person name="Templeton M."/>
            <person name="Yandava C."/>
            <person name="Yarden O."/>
            <person name="Zeng Q."/>
            <person name="Rollins J.A."/>
            <person name="Lebrun M.H."/>
            <person name="Dickman M."/>
        </authorList>
    </citation>
    <scope>NUCLEOTIDE SEQUENCE [LARGE SCALE GENOMIC DNA]</scope>
    <source>
        <strain evidence="2">T4</strain>
    </source>
</reference>
<name>G2XYU1_BOTF4</name>
<sequence>MEGIEGLAQLRARPGHLNASTPFKNASAHPEFKTTCFTSTYSFSPNSNRLLLFFI</sequence>
<proteinExistence type="predicted"/>
<dbReference type="InParanoid" id="G2XYU1"/>
<gene>
    <name evidence="1" type="ORF">BofuT4_uP046460.1</name>
</gene>
<dbReference type="HOGENOM" id="CLU_3032068_0_0_1"/>
<dbReference type="Proteomes" id="UP000008177">
    <property type="component" value="Unplaced contigs"/>
</dbReference>